<dbReference type="GO" id="GO:0003677">
    <property type="term" value="F:DNA binding"/>
    <property type="evidence" value="ECO:0007669"/>
    <property type="project" value="UniProtKB-KW"/>
</dbReference>
<gene>
    <name evidence="3" type="ORF">SAMN05421504_106449</name>
</gene>
<dbReference type="SMART" id="SM00422">
    <property type="entry name" value="HTH_MERR"/>
    <property type="match status" value="1"/>
</dbReference>
<reference evidence="3 4" key="1">
    <citation type="submission" date="2016-10" db="EMBL/GenBank/DDBJ databases">
        <authorList>
            <person name="de Groot N.N."/>
        </authorList>
    </citation>
    <scope>NUCLEOTIDE SEQUENCE [LARGE SCALE GENOMIC DNA]</scope>
    <source>
        <strain evidence="3 4">CPCC 202699</strain>
    </source>
</reference>
<dbReference type="InterPro" id="IPR000551">
    <property type="entry name" value="MerR-type_HTH_dom"/>
</dbReference>
<keyword evidence="1" id="KW-0238">DNA-binding</keyword>
<organism evidence="3 4">
    <name type="scientific">Amycolatopsis xylanica</name>
    <dbReference type="NCBI Taxonomy" id="589385"/>
    <lineage>
        <taxon>Bacteria</taxon>
        <taxon>Bacillati</taxon>
        <taxon>Actinomycetota</taxon>
        <taxon>Actinomycetes</taxon>
        <taxon>Pseudonocardiales</taxon>
        <taxon>Pseudonocardiaceae</taxon>
        <taxon>Amycolatopsis</taxon>
    </lineage>
</organism>
<dbReference type="PRINTS" id="PR00040">
    <property type="entry name" value="HTHMERR"/>
</dbReference>
<dbReference type="InterPro" id="IPR047057">
    <property type="entry name" value="MerR_fam"/>
</dbReference>
<keyword evidence="4" id="KW-1185">Reference proteome</keyword>
<name>A0A1H3M122_9PSEU</name>
<dbReference type="PANTHER" id="PTHR30204">
    <property type="entry name" value="REDOX-CYCLING DRUG-SENSING TRANSCRIPTIONAL ACTIVATOR SOXR"/>
    <property type="match status" value="1"/>
</dbReference>
<evidence type="ECO:0000313" key="4">
    <source>
        <dbReference type="Proteomes" id="UP000199515"/>
    </source>
</evidence>
<dbReference type="SUPFAM" id="SSF46955">
    <property type="entry name" value="Putative DNA-binding domain"/>
    <property type="match status" value="1"/>
</dbReference>
<evidence type="ECO:0000256" key="1">
    <source>
        <dbReference type="ARBA" id="ARBA00023125"/>
    </source>
</evidence>
<dbReference type="CDD" id="cd04780">
    <property type="entry name" value="HTH_MerR-like_sg5"/>
    <property type="match status" value="1"/>
</dbReference>
<dbReference type="Gene3D" id="1.10.1660.10">
    <property type="match status" value="1"/>
</dbReference>
<proteinExistence type="predicted"/>
<sequence>MRMAELSSVSGVPVATIKYYLREGLLQPGERTSPNQARYGEAHVRRLKLVRALIDVGGLSIAAVQETLGAIDDQVSTHSALGFAQKGIAMPDVAVDEETRAWALSRFEGVAKEQGWDLCTDDPAIEVLISVMGAFRDLGHENLLDGLPQYASASRQIAEQDLASLAGMKSVEQIVESAAVGTVLGDTLLMALRRIAQQEVSHRVYGD</sequence>
<protein>
    <submittedName>
        <fullName evidence="3">MerR HTH family regulatory protein</fullName>
    </submittedName>
</protein>
<dbReference type="InterPro" id="IPR009061">
    <property type="entry name" value="DNA-bd_dom_put_sf"/>
</dbReference>
<dbReference type="RefSeq" id="WP_091293995.1">
    <property type="nucleotide sequence ID" value="NZ_FNON01000006.1"/>
</dbReference>
<evidence type="ECO:0000313" key="3">
    <source>
        <dbReference type="EMBL" id="SDY70411.1"/>
    </source>
</evidence>
<dbReference type="Proteomes" id="UP000199515">
    <property type="component" value="Unassembled WGS sequence"/>
</dbReference>
<dbReference type="Pfam" id="PF13411">
    <property type="entry name" value="MerR_1"/>
    <property type="match status" value="1"/>
</dbReference>
<evidence type="ECO:0000259" key="2">
    <source>
        <dbReference type="PROSITE" id="PS50937"/>
    </source>
</evidence>
<dbReference type="STRING" id="589385.SAMN05421504_106449"/>
<feature type="domain" description="HTH merR-type" evidence="2">
    <location>
        <begin position="1"/>
        <end position="70"/>
    </location>
</feature>
<dbReference type="OrthoDB" id="5242095at2"/>
<dbReference type="EMBL" id="FNON01000006">
    <property type="protein sequence ID" value="SDY70411.1"/>
    <property type="molecule type" value="Genomic_DNA"/>
</dbReference>
<dbReference type="PANTHER" id="PTHR30204:SF98">
    <property type="entry name" value="HTH-TYPE TRANSCRIPTIONAL REGULATOR ADHR"/>
    <property type="match status" value="1"/>
</dbReference>
<accession>A0A1H3M122</accession>
<dbReference type="GO" id="GO:0003700">
    <property type="term" value="F:DNA-binding transcription factor activity"/>
    <property type="evidence" value="ECO:0007669"/>
    <property type="project" value="InterPro"/>
</dbReference>
<dbReference type="AlphaFoldDB" id="A0A1H3M122"/>
<dbReference type="PROSITE" id="PS50937">
    <property type="entry name" value="HTH_MERR_2"/>
    <property type="match status" value="1"/>
</dbReference>